<dbReference type="Pfam" id="PF18705">
    <property type="entry name" value="DUF5643"/>
    <property type="match status" value="1"/>
</dbReference>
<keyword evidence="1" id="KW-1133">Transmembrane helix</keyword>
<organism evidence="4 5">
    <name type="scientific">Clostridium aciditolerans</name>
    <dbReference type="NCBI Taxonomy" id="339861"/>
    <lineage>
        <taxon>Bacteria</taxon>
        <taxon>Bacillati</taxon>
        <taxon>Bacillota</taxon>
        <taxon>Clostridia</taxon>
        <taxon>Eubacteriales</taxon>
        <taxon>Clostridiaceae</taxon>
        <taxon>Clostridium</taxon>
    </lineage>
</organism>
<keyword evidence="1" id="KW-0812">Transmembrane</keyword>
<feature type="domain" description="DUF5643" evidence="3">
    <location>
        <begin position="232"/>
        <end position="353"/>
    </location>
</feature>
<reference evidence="4" key="1">
    <citation type="submission" date="2020-12" db="EMBL/GenBank/DDBJ databases">
        <title>Clostridium thailandense sp. nov., a novel acetogenic bacterium isolated from peat land soil in Thailand.</title>
        <authorList>
            <person name="Chaikitkaew S."/>
            <person name="Birkeland N.K."/>
        </authorList>
    </citation>
    <scope>NUCLEOTIDE SEQUENCE</scope>
    <source>
        <strain evidence="4">DSM 17425</strain>
    </source>
</reference>
<evidence type="ECO:0000259" key="3">
    <source>
        <dbReference type="Pfam" id="PF18705"/>
    </source>
</evidence>
<evidence type="ECO:0000313" key="4">
    <source>
        <dbReference type="EMBL" id="MBI6874497.1"/>
    </source>
</evidence>
<evidence type="ECO:0000313" key="5">
    <source>
        <dbReference type="Proteomes" id="UP000622687"/>
    </source>
</evidence>
<dbReference type="EMBL" id="JAEEGB010000026">
    <property type="protein sequence ID" value="MBI6874497.1"/>
    <property type="molecule type" value="Genomic_DNA"/>
</dbReference>
<protein>
    <submittedName>
        <fullName evidence="4">DUF4179 domain-containing protein</fullName>
    </submittedName>
</protein>
<evidence type="ECO:0000259" key="2">
    <source>
        <dbReference type="Pfam" id="PF13786"/>
    </source>
</evidence>
<dbReference type="Proteomes" id="UP000622687">
    <property type="component" value="Unassembled WGS sequence"/>
</dbReference>
<evidence type="ECO:0000256" key="1">
    <source>
        <dbReference type="SAM" id="Phobius"/>
    </source>
</evidence>
<name>A0A934M4Q5_9CLOT</name>
<keyword evidence="1" id="KW-0472">Membrane</keyword>
<feature type="domain" description="DUF4179" evidence="2">
    <location>
        <begin position="60"/>
        <end position="145"/>
    </location>
</feature>
<dbReference type="InterPro" id="IPR040680">
    <property type="entry name" value="DUF5643"/>
</dbReference>
<dbReference type="AlphaFoldDB" id="A0A934M4Q5"/>
<proteinExistence type="predicted"/>
<keyword evidence="5" id="KW-1185">Reference proteome</keyword>
<dbReference type="RefSeq" id="WP_211143870.1">
    <property type="nucleotide sequence ID" value="NZ_JAEEGB010000026.1"/>
</dbReference>
<comment type="caution">
    <text evidence="4">The sequence shown here is derived from an EMBL/GenBank/DDBJ whole genome shotgun (WGS) entry which is preliminary data.</text>
</comment>
<accession>A0A934M4Q5</accession>
<dbReference type="InterPro" id="IPR025436">
    <property type="entry name" value="DUF4179"/>
</dbReference>
<feature type="transmembrane region" description="Helical" evidence="1">
    <location>
        <begin position="63"/>
        <end position="84"/>
    </location>
</feature>
<sequence>MNNKNFNLEEKDIYKLFNHIKLEESEFNDMNGEVDEMQKERIKKNLNKKIKNKNNLKMFKRGSVAAAAALIGIMAIGTVSPALAQNIPVLSSITQTLNDRLGLGGNYVEYSQIINKSITDKGITLTINEVLADDSKLVIGYTVKSDKELKEFHGIGLSRFLKVNGKQNGGHGSSYGENIDAYTYVGNEEFHTNLPKTSDKFNIDLNVDEIMDTKGSWKFAFSVSKEELTKNSKIFKPVNKIDFPDSTVTIDKVVLSPIDTSIFLSGKDKYKKEPNGGSMFDYDYWIAFDDAGVELIPKSLGGGSHDTKTGIFQIEMQYAKSKNIPKYLTIVPCKITPSGGGSVSVDKDGKETYTAIKGKKPVEVSQVMDGVYPKELPQGSMGKIIINDVKNEKDKTIVKFTAVGKAPYFQATELHIKDNKGEFVTPKSYNLHRNGQKPNEFTLELPLLDSSKKYTIYTNDLSNIEFREDLKFKIELNQ</sequence>
<dbReference type="Gene3D" id="2.60.40.1630">
    <property type="entry name" value="bacillus anthracis domain"/>
    <property type="match status" value="1"/>
</dbReference>
<dbReference type="Pfam" id="PF13786">
    <property type="entry name" value="DUF4179"/>
    <property type="match status" value="1"/>
</dbReference>
<gene>
    <name evidence="4" type="ORF">I6U51_17630</name>
</gene>